<evidence type="ECO:0000313" key="2">
    <source>
        <dbReference type="EMBL" id="ADR36987.1"/>
    </source>
</evidence>
<reference evidence="3" key="1">
    <citation type="submission" date="2010-11" db="EMBL/GenBank/DDBJ databases">
        <title>The complete sequence of chromosome of Oceanithermus profundus DSM 14977.</title>
        <authorList>
            <consortium name="US DOE Joint Genome Institute (JGI-PGF)"/>
            <person name="Lucas S."/>
            <person name="Copeland A."/>
            <person name="Lapidus A."/>
            <person name="Bruce D."/>
            <person name="Goodwin L."/>
            <person name="Pitluck S."/>
            <person name="Kyrpides N."/>
            <person name="Mavromatis K."/>
            <person name="Pagani I."/>
            <person name="Ivanova N."/>
            <person name="Zhang X."/>
            <person name="Brettin T."/>
            <person name="Detter J.C."/>
            <person name="Tapia R."/>
            <person name="Han C."/>
            <person name="Land M."/>
            <person name="Hauser L."/>
            <person name="Markowitz V."/>
            <person name="Cheng J.-F."/>
            <person name="Hugenholtz P."/>
            <person name="Woyke T."/>
            <person name="Wu D."/>
            <person name="Tindall B."/>
            <person name="Faehnrich R."/>
            <person name="Brambilla E."/>
            <person name="Klenk H.-P."/>
            <person name="Eisen J.A."/>
        </authorList>
    </citation>
    <scope>NUCLEOTIDE SEQUENCE [LARGE SCALE GENOMIC DNA]</scope>
    <source>
        <strain evidence="3">DSM 14977 / NBRC 100410 / VKM B-2274 / 506</strain>
    </source>
</reference>
<name>E4U4J4_OCEP5</name>
<keyword evidence="2" id="KW-0378">Hydrolase</keyword>
<dbReference type="PANTHER" id="PTHR30143:SF0">
    <property type="entry name" value="2-KETO-4-PENTENOATE HYDRATASE"/>
    <property type="match status" value="1"/>
</dbReference>
<dbReference type="STRING" id="670487.Ocepr_1534"/>
<proteinExistence type="predicted"/>
<gene>
    <name evidence="2" type="ordered locus">Ocepr_1534</name>
</gene>
<dbReference type="InterPro" id="IPR036663">
    <property type="entry name" value="Fumarylacetoacetase_C_sf"/>
</dbReference>
<reference evidence="2 3" key="2">
    <citation type="journal article" date="2011" name="Stand. Genomic Sci.">
        <title>Complete genome sequence of Oceanithermus profundus type strain (506).</title>
        <authorList>
            <person name="Pati A."/>
            <person name="Zhang X."/>
            <person name="Lapidus A."/>
            <person name="Nolan M."/>
            <person name="Lucas S."/>
            <person name="Del Rio T.G."/>
            <person name="Tice H."/>
            <person name="Cheng J.F."/>
            <person name="Tapia R."/>
            <person name="Han C."/>
            <person name="Goodwin L."/>
            <person name="Pitluck S."/>
            <person name="Liolios K."/>
            <person name="Pagani I."/>
            <person name="Ivanova N."/>
            <person name="Mavromatis K."/>
            <person name="Chen A."/>
            <person name="Palaniappan K."/>
            <person name="Hauser L."/>
            <person name="Jeffries C.D."/>
            <person name="Brambilla E.M."/>
            <person name="Rohl A."/>
            <person name="Mwirichia R."/>
            <person name="Rohde M."/>
            <person name="Tindall B.J."/>
            <person name="Sikorski J."/>
            <person name="Wirth R."/>
            <person name="Goker M."/>
            <person name="Woyke T."/>
            <person name="Detter J.C."/>
            <person name="Bristow J."/>
            <person name="Eisen J.A."/>
            <person name="Markowitz V."/>
            <person name="Hugenholtz P."/>
            <person name="Kyrpides N.C."/>
            <person name="Klenk H.P."/>
            <person name="Land M."/>
        </authorList>
    </citation>
    <scope>NUCLEOTIDE SEQUENCE [LARGE SCALE GENOMIC DNA]</scope>
    <source>
        <strain evidence="3">DSM 14977 / NBRC 100410 / VKM B-2274 / 506</strain>
    </source>
</reference>
<dbReference type="RefSeq" id="WP_013458157.1">
    <property type="nucleotide sequence ID" value="NC_014761.1"/>
</dbReference>
<dbReference type="PANTHER" id="PTHR30143">
    <property type="entry name" value="ACID HYDRATASE"/>
    <property type="match status" value="1"/>
</dbReference>
<dbReference type="KEGG" id="opr:Ocepr_1534"/>
<evidence type="ECO:0000256" key="1">
    <source>
        <dbReference type="SAM" id="SignalP"/>
    </source>
</evidence>
<dbReference type="Gene3D" id="3.90.850.10">
    <property type="entry name" value="Fumarylacetoacetase-like, C-terminal domain"/>
    <property type="match status" value="1"/>
</dbReference>
<dbReference type="eggNOG" id="COG3971">
    <property type="taxonomic scope" value="Bacteria"/>
</dbReference>
<dbReference type="InterPro" id="IPR050772">
    <property type="entry name" value="Hydratase-Decarb/MhpD_sf"/>
</dbReference>
<sequence precursor="true">MRIKLLAFVAVLVGASAGAVSPDGLVLYWLGKTPAPAPSVATVDEGLDFQAAFVRGLVPIAGGPVGYKVGLTSKAVQERFGVDHPLRGVLLERMLLESGALVPARFGAVPVAEADLMVRVKDAGVNRARTPEEVLAHLDAVIPFIELPDLMLKKGEPLNGATITAINVGARLGVLGRPIPVEATPEFARALSEMQVYVSVDDALVMKVPGKAILGHPLNAVIWLAEDLARRGQALKAGDLVSLGSLGKPLRPQAGQTLWVGYSFGRWGGEVKVRFE</sequence>
<feature type="chain" id="PRO_5003190401" evidence="1">
    <location>
        <begin position="20"/>
        <end position="276"/>
    </location>
</feature>
<accession>E4U4J4</accession>
<organism evidence="2 3">
    <name type="scientific">Oceanithermus profundus (strain DSM 14977 / NBRC 100410 / VKM B-2274 / 506)</name>
    <dbReference type="NCBI Taxonomy" id="670487"/>
    <lineage>
        <taxon>Bacteria</taxon>
        <taxon>Thermotogati</taxon>
        <taxon>Deinococcota</taxon>
        <taxon>Deinococci</taxon>
        <taxon>Thermales</taxon>
        <taxon>Thermaceae</taxon>
        <taxon>Oceanithermus</taxon>
    </lineage>
</organism>
<feature type="signal peptide" evidence="1">
    <location>
        <begin position="1"/>
        <end position="19"/>
    </location>
</feature>
<evidence type="ECO:0000313" key="3">
    <source>
        <dbReference type="Proteomes" id="UP000008722"/>
    </source>
</evidence>
<dbReference type="SUPFAM" id="SSF56529">
    <property type="entry name" value="FAH"/>
    <property type="match status" value="1"/>
</dbReference>
<dbReference type="GO" id="GO:0016787">
    <property type="term" value="F:hydrolase activity"/>
    <property type="evidence" value="ECO:0007669"/>
    <property type="project" value="UniProtKB-KW"/>
</dbReference>
<keyword evidence="1" id="KW-0732">Signal</keyword>
<dbReference type="HOGENOM" id="CLU_060136_2_0_0"/>
<dbReference type="EMBL" id="CP002361">
    <property type="protein sequence ID" value="ADR36987.1"/>
    <property type="molecule type" value="Genomic_DNA"/>
</dbReference>
<dbReference type="AlphaFoldDB" id="E4U4J4"/>
<protein>
    <submittedName>
        <fullName evidence="2">Fumarylacetoacetate (FAA) hydrolase</fullName>
    </submittedName>
</protein>
<dbReference type="OrthoDB" id="9792137at2"/>
<dbReference type="Proteomes" id="UP000008722">
    <property type="component" value="Chromosome"/>
</dbReference>
<keyword evidence="3" id="KW-1185">Reference proteome</keyword>
<dbReference type="GO" id="GO:0008684">
    <property type="term" value="F:2-oxopent-4-enoate hydratase activity"/>
    <property type="evidence" value="ECO:0007669"/>
    <property type="project" value="TreeGrafter"/>
</dbReference>
<dbReference type="GO" id="GO:0005737">
    <property type="term" value="C:cytoplasm"/>
    <property type="evidence" value="ECO:0007669"/>
    <property type="project" value="TreeGrafter"/>
</dbReference>